<dbReference type="Gene3D" id="3.40.50.300">
    <property type="entry name" value="P-loop containing nucleotide triphosphate hydrolases"/>
    <property type="match status" value="1"/>
</dbReference>
<organism evidence="1 2">
    <name type="scientific">Corticicoccus populi</name>
    <dbReference type="NCBI Taxonomy" id="1812821"/>
    <lineage>
        <taxon>Bacteria</taxon>
        <taxon>Bacillati</taxon>
        <taxon>Bacillota</taxon>
        <taxon>Bacilli</taxon>
        <taxon>Bacillales</taxon>
        <taxon>Staphylococcaceae</taxon>
        <taxon>Corticicoccus</taxon>
    </lineage>
</organism>
<comment type="caution">
    <text evidence="1">The sequence shown here is derived from an EMBL/GenBank/DDBJ whole genome shotgun (WGS) entry which is preliminary data.</text>
</comment>
<keyword evidence="2" id="KW-1185">Reference proteome</keyword>
<dbReference type="PANTHER" id="PTHR37816:SF2">
    <property type="entry name" value="DNA TOPOLOGY MODULATION PROTEIN FLAR-RELATED PROTEIN"/>
    <property type="match status" value="1"/>
</dbReference>
<sequence>MKNKIHIIGSIGSGKTTIAKTLSVLLAVPHYELDNVVWKRLDSGDTKRSISDRDEYLNRLAGSDKWIIEGVHHKWIEPSLKSADLIIFLDIDQSKRKWRIIRRFIKQILRIEKANYKPTIKIFRFLHNYNQQFDNQQKPEILKLLSLYHSKVITLNSDDDIAVLLHRLKAETF</sequence>
<evidence type="ECO:0000313" key="2">
    <source>
        <dbReference type="Proteomes" id="UP001597519"/>
    </source>
</evidence>
<dbReference type="SUPFAM" id="SSF52540">
    <property type="entry name" value="P-loop containing nucleoside triphosphate hydrolases"/>
    <property type="match status" value="1"/>
</dbReference>
<gene>
    <name evidence="1" type="ORF">ACFSX4_04180</name>
</gene>
<reference evidence="2" key="1">
    <citation type="journal article" date="2019" name="Int. J. Syst. Evol. Microbiol.">
        <title>The Global Catalogue of Microorganisms (GCM) 10K type strain sequencing project: providing services to taxonomists for standard genome sequencing and annotation.</title>
        <authorList>
            <consortium name="The Broad Institute Genomics Platform"/>
            <consortium name="The Broad Institute Genome Sequencing Center for Infectious Disease"/>
            <person name="Wu L."/>
            <person name="Ma J."/>
        </authorList>
    </citation>
    <scope>NUCLEOTIDE SEQUENCE [LARGE SCALE GENOMIC DNA]</scope>
    <source>
        <strain evidence="2">KCTC 33575</strain>
    </source>
</reference>
<dbReference type="EMBL" id="JBHUOQ010000001">
    <property type="protein sequence ID" value="MFD2829654.1"/>
    <property type="molecule type" value="Genomic_DNA"/>
</dbReference>
<protein>
    <submittedName>
        <fullName evidence="1">DNA topology modulation protein FlaR</fullName>
    </submittedName>
</protein>
<proteinExistence type="predicted"/>
<dbReference type="InterPro" id="IPR027417">
    <property type="entry name" value="P-loop_NTPase"/>
</dbReference>
<dbReference type="RefSeq" id="WP_377771845.1">
    <property type="nucleotide sequence ID" value="NZ_JBHUOQ010000001.1"/>
</dbReference>
<dbReference type="InterPro" id="IPR052922">
    <property type="entry name" value="Cytidylate_Kinase-2"/>
</dbReference>
<dbReference type="PANTHER" id="PTHR37816">
    <property type="entry name" value="YALI0E33011P"/>
    <property type="match status" value="1"/>
</dbReference>
<dbReference type="Proteomes" id="UP001597519">
    <property type="component" value="Unassembled WGS sequence"/>
</dbReference>
<name>A0ABW5WTI3_9STAP</name>
<evidence type="ECO:0000313" key="1">
    <source>
        <dbReference type="EMBL" id="MFD2829654.1"/>
    </source>
</evidence>
<accession>A0ABW5WTI3</accession>